<dbReference type="EMBL" id="CP017886">
    <property type="protein sequence ID" value="APC18153.1"/>
    <property type="molecule type" value="Genomic_DNA"/>
</dbReference>
<organism evidence="1 2">
    <name type="scientific">Pseudomonas frederiksbergensis</name>
    <dbReference type="NCBI Taxonomy" id="104087"/>
    <lineage>
        <taxon>Bacteria</taxon>
        <taxon>Pseudomonadati</taxon>
        <taxon>Pseudomonadota</taxon>
        <taxon>Gammaproteobacteria</taxon>
        <taxon>Pseudomonadales</taxon>
        <taxon>Pseudomonadaceae</taxon>
        <taxon>Pseudomonas</taxon>
    </lineage>
</organism>
<dbReference type="Proteomes" id="UP000182567">
    <property type="component" value="Chromosome"/>
</dbReference>
<gene>
    <name evidence="1" type="ORF">BLL42_21385</name>
</gene>
<dbReference type="RefSeq" id="WP_081427319.1">
    <property type="nucleotide sequence ID" value="NZ_CP017886.1"/>
</dbReference>
<dbReference type="OrthoDB" id="9911930at2"/>
<dbReference type="GeneID" id="46912233"/>
<name>A0A1J0EPY1_9PSED</name>
<sequence>MTDMTPKERVFGTLKNLLKITDSGTSLDAERARIKLALERCISWECQFRNIDDTDCAQRKAS</sequence>
<dbReference type="AlphaFoldDB" id="A0A1J0EPY1"/>
<protein>
    <submittedName>
        <fullName evidence="1">Uncharacterized protein</fullName>
    </submittedName>
</protein>
<evidence type="ECO:0000313" key="1">
    <source>
        <dbReference type="EMBL" id="APC18153.1"/>
    </source>
</evidence>
<evidence type="ECO:0000313" key="2">
    <source>
        <dbReference type="Proteomes" id="UP000182567"/>
    </source>
</evidence>
<proteinExistence type="predicted"/>
<reference evidence="2" key="1">
    <citation type="submission" date="2016-10" db="EMBL/GenBank/DDBJ databases">
        <title>Pseudomonas frederiksbergensis ERGS4:02 complete genome.</title>
        <authorList>
            <person name="Kumar R."/>
            <person name="Acharya V."/>
            <person name="Singh D."/>
        </authorList>
    </citation>
    <scope>NUCLEOTIDE SEQUENCE [LARGE SCALE GENOMIC DNA]</scope>
    <source>
        <strain evidence="2">ERGS4:02</strain>
    </source>
</reference>
<accession>A0A1J0EPY1</accession>